<evidence type="ECO:0000256" key="1">
    <source>
        <dbReference type="SAM" id="MobiDB-lite"/>
    </source>
</evidence>
<feature type="region of interest" description="Disordered" evidence="1">
    <location>
        <begin position="250"/>
        <end position="306"/>
    </location>
</feature>
<name>A0A543KPC7_9MICO</name>
<organism evidence="2 3">
    <name type="scientific">Ornithinimicrobium humiphilum</name>
    <dbReference type="NCBI Taxonomy" id="125288"/>
    <lineage>
        <taxon>Bacteria</taxon>
        <taxon>Bacillati</taxon>
        <taxon>Actinomycetota</taxon>
        <taxon>Actinomycetes</taxon>
        <taxon>Micrococcales</taxon>
        <taxon>Ornithinimicrobiaceae</taxon>
        <taxon>Ornithinimicrobium</taxon>
    </lineage>
</organism>
<feature type="compositionally biased region" description="Basic residues" evidence="1">
    <location>
        <begin position="260"/>
        <end position="306"/>
    </location>
</feature>
<keyword evidence="3" id="KW-1185">Reference proteome</keyword>
<comment type="caution">
    <text evidence="2">The sequence shown here is derived from an EMBL/GenBank/DDBJ whole genome shotgun (WGS) entry which is preliminary data.</text>
</comment>
<dbReference type="Proteomes" id="UP000315133">
    <property type="component" value="Unassembled WGS sequence"/>
</dbReference>
<dbReference type="AlphaFoldDB" id="A0A543KPC7"/>
<proteinExistence type="predicted"/>
<reference evidence="2 3" key="1">
    <citation type="submission" date="2019-06" db="EMBL/GenBank/DDBJ databases">
        <title>Sequencing the genomes of 1000 actinobacteria strains.</title>
        <authorList>
            <person name="Klenk H.-P."/>
        </authorList>
    </citation>
    <scope>NUCLEOTIDE SEQUENCE [LARGE SCALE GENOMIC DNA]</scope>
    <source>
        <strain evidence="2 3">DSM 12362</strain>
    </source>
</reference>
<dbReference type="OrthoDB" id="41390at2"/>
<accession>A0A543KPC7</accession>
<evidence type="ECO:0000313" key="3">
    <source>
        <dbReference type="Proteomes" id="UP000315133"/>
    </source>
</evidence>
<sequence length="306" mass="33897">MRVEGRATSVSWIPSDSVEGWLKGGFDLGLSHYDEPPRDEVRGLDDLVALRDDDRFRFANHLSGWAEFGPDGATGGYGPDSDLVMGSTRVRLVAGTATFLGYSLPVLRADPVVEHDRVVLVQTVGGRTGVPLPRPVSRPPFVRYHAPIVWTTLRLTLTRDGERAVELAGASAFPRHWVYDSDGRLVLKSALTRLKELLDESFGPRTPWGDQDSPALTVAAESGAERALSMTIMRSGARSEVERVPEGARLVTQGEEGRAGARRGARHRRPACPRRGPLRRIGRRLRLSRPRAAARPRTRRRRPRPR</sequence>
<dbReference type="EMBL" id="VFPU01000001">
    <property type="protein sequence ID" value="TQM96919.1"/>
    <property type="molecule type" value="Genomic_DNA"/>
</dbReference>
<protein>
    <submittedName>
        <fullName evidence="2">Uncharacterized protein</fullName>
    </submittedName>
</protein>
<evidence type="ECO:0000313" key="2">
    <source>
        <dbReference type="EMBL" id="TQM96919.1"/>
    </source>
</evidence>
<gene>
    <name evidence="2" type="ORF">FB476_1813</name>
</gene>
<dbReference type="RefSeq" id="WP_141818468.1">
    <property type="nucleotide sequence ID" value="NZ_BAAAIL010000004.1"/>
</dbReference>